<evidence type="ECO:0000313" key="2">
    <source>
        <dbReference type="Proteomes" id="UP000809290"/>
    </source>
</evidence>
<gene>
    <name evidence="1" type="ORF">JOE56_001782</name>
</gene>
<dbReference type="Proteomes" id="UP000809290">
    <property type="component" value="Unassembled WGS sequence"/>
</dbReference>
<comment type="caution">
    <text evidence="1">The sequence shown here is derived from an EMBL/GenBank/DDBJ whole genome shotgun (WGS) entry which is preliminary data.</text>
</comment>
<evidence type="ECO:0000313" key="1">
    <source>
        <dbReference type="EMBL" id="MBM7817088.1"/>
    </source>
</evidence>
<protein>
    <submittedName>
        <fullName evidence="1">Uncharacterized protein</fullName>
    </submittedName>
</protein>
<reference evidence="1 2" key="1">
    <citation type="submission" date="2021-01" db="EMBL/GenBank/DDBJ databases">
        <title>Sequencing the genomes of 1000 actinobacteria strains.</title>
        <authorList>
            <person name="Klenk H.-P."/>
        </authorList>
    </citation>
    <scope>NUCLEOTIDE SEQUENCE [LARGE SCALE GENOMIC DNA]</scope>
    <source>
        <strain evidence="1 2">DSM 13657</strain>
    </source>
</reference>
<organism evidence="1 2">
    <name type="scientific">Brevibacterium paucivorans</name>
    <dbReference type="NCBI Taxonomy" id="170994"/>
    <lineage>
        <taxon>Bacteria</taxon>
        <taxon>Bacillati</taxon>
        <taxon>Actinomycetota</taxon>
        <taxon>Actinomycetes</taxon>
        <taxon>Micrococcales</taxon>
        <taxon>Brevibacteriaceae</taxon>
        <taxon>Brevibacterium</taxon>
    </lineage>
</organism>
<sequence>MTGLIIQNYLIARYCDQPGGSEYDVQTVSFRPLIVPTGIRGQA</sequence>
<keyword evidence="2" id="KW-1185">Reference proteome</keyword>
<proteinExistence type="predicted"/>
<accession>A0ABS2SPB8</accession>
<dbReference type="EMBL" id="JAFBCP010000001">
    <property type="protein sequence ID" value="MBM7817088.1"/>
    <property type="molecule type" value="Genomic_DNA"/>
</dbReference>
<name>A0ABS2SPB8_9MICO</name>